<sequence>MKYIQYLLLLFIIEIAKCKVRECHGDGHYVDYHRVVERANSADCGEIPHNLTMGEDEDTPDTACKHKYCPSCILVMRKHCGPHKNLPYCAKLRDKVGSSDEMNNLASSIGVHCDGLHGDMEKKRKLVLKLIDDKKATPYLLCKAFELC</sequence>
<feature type="chain" id="PRO_5042255079" evidence="1">
    <location>
        <begin position="19"/>
        <end position="148"/>
    </location>
</feature>
<protein>
    <submittedName>
        <fullName evidence="2">Uncharacterized protein</fullName>
    </submittedName>
</protein>
<evidence type="ECO:0000256" key="1">
    <source>
        <dbReference type="SAM" id="SignalP"/>
    </source>
</evidence>
<evidence type="ECO:0000313" key="3">
    <source>
        <dbReference type="Proteomes" id="UP001201812"/>
    </source>
</evidence>
<keyword evidence="3" id="KW-1185">Reference proteome</keyword>
<keyword evidence="1" id="KW-0732">Signal</keyword>
<dbReference type="Proteomes" id="UP001201812">
    <property type="component" value="Unassembled WGS sequence"/>
</dbReference>
<dbReference type="EMBL" id="JAKKPZ010001088">
    <property type="protein sequence ID" value="KAI1690790.1"/>
    <property type="molecule type" value="Genomic_DNA"/>
</dbReference>
<feature type="signal peptide" evidence="1">
    <location>
        <begin position="1"/>
        <end position="18"/>
    </location>
</feature>
<reference evidence="2" key="1">
    <citation type="submission" date="2022-01" db="EMBL/GenBank/DDBJ databases">
        <title>Genome Sequence Resource for Two Populations of Ditylenchus destructor, the Migratory Endoparasitic Phytonematode.</title>
        <authorList>
            <person name="Zhang H."/>
            <person name="Lin R."/>
            <person name="Xie B."/>
        </authorList>
    </citation>
    <scope>NUCLEOTIDE SEQUENCE</scope>
    <source>
        <strain evidence="2">BazhouSP</strain>
    </source>
</reference>
<evidence type="ECO:0000313" key="2">
    <source>
        <dbReference type="EMBL" id="KAI1690790.1"/>
    </source>
</evidence>
<dbReference type="AlphaFoldDB" id="A0AAD4MF20"/>
<proteinExistence type="predicted"/>
<name>A0AAD4MF20_9BILA</name>
<gene>
    <name evidence="2" type="ORF">DdX_22299</name>
</gene>
<organism evidence="2 3">
    <name type="scientific">Ditylenchus destructor</name>
    <dbReference type="NCBI Taxonomy" id="166010"/>
    <lineage>
        <taxon>Eukaryota</taxon>
        <taxon>Metazoa</taxon>
        <taxon>Ecdysozoa</taxon>
        <taxon>Nematoda</taxon>
        <taxon>Chromadorea</taxon>
        <taxon>Rhabditida</taxon>
        <taxon>Tylenchina</taxon>
        <taxon>Tylenchomorpha</taxon>
        <taxon>Sphaerularioidea</taxon>
        <taxon>Anguinidae</taxon>
        <taxon>Anguininae</taxon>
        <taxon>Ditylenchus</taxon>
    </lineage>
</organism>
<comment type="caution">
    <text evidence="2">The sequence shown here is derived from an EMBL/GenBank/DDBJ whole genome shotgun (WGS) entry which is preliminary data.</text>
</comment>
<accession>A0AAD4MF20</accession>